<dbReference type="Proteomes" id="UP000437736">
    <property type="component" value="Unassembled WGS sequence"/>
</dbReference>
<protein>
    <recommendedName>
        <fullName evidence="3">CDP-alcohol phosphatidyltransferase family protein</fullName>
    </recommendedName>
</protein>
<keyword evidence="2" id="KW-1185">Reference proteome</keyword>
<evidence type="ECO:0008006" key="3">
    <source>
        <dbReference type="Google" id="ProtNLM"/>
    </source>
</evidence>
<evidence type="ECO:0000313" key="1">
    <source>
        <dbReference type="EMBL" id="MST31538.1"/>
    </source>
</evidence>
<dbReference type="EMBL" id="WJHE01000092">
    <property type="protein sequence ID" value="MST31538.1"/>
    <property type="molecule type" value="Genomic_DNA"/>
</dbReference>
<dbReference type="Gene3D" id="1.20.120.1760">
    <property type="match status" value="1"/>
</dbReference>
<reference evidence="1 2" key="1">
    <citation type="submission" date="2019-11" db="EMBL/GenBank/DDBJ databases">
        <title>Acidiferrimicrobium australis gen. nov., sp. nov., an acidophilic and obligately heterotrophic, member of the Actinobacteria that catalyses dissimilatory oxido- reduction of iron isolated from metal-rich acidic water in Chile.</title>
        <authorList>
            <person name="Gonzalez D."/>
            <person name="Huber K."/>
            <person name="Hedrich S."/>
            <person name="Rojas-Villalobos C."/>
            <person name="Quatrini R."/>
            <person name="Dinamarca M.A."/>
            <person name="Schwarz A."/>
            <person name="Canales C."/>
            <person name="Nancucheo I."/>
        </authorList>
    </citation>
    <scope>NUCLEOTIDE SEQUENCE [LARGE SCALE GENOMIC DNA]</scope>
    <source>
        <strain evidence="1 2">USS-CCA1</strain>
    </source>
</reference>
<sequence>MAETPGSSLQRLAAATGGVVTPANLLDVVALVGAWWAAPRLGTWKGYAVGAPSYFADLADGIIARRTGTVTRVGEIMDHVVGDKPKIFWGAWHIWRLRLADRPLIATVAVYNVTNAVVTGYDLLRNAEPGVFPDRRAKWAMMTSATGMGIQVAATNAERTHPRLARALHACGAISSYGGVALFGIPTTVGYWQTARNGPRRRR</sequence>
<dbReference type="Pfam" id="PF01066">
    <property type="entry name" value="CDP-OH_P_transf"/>
    <property type="match status" value="1"/>
</dbReference>
<evidence type="ECO:0000313" key="2">
    <source>
        <dbReference type="Proteomes" id="UP000437736"/>
    </source>
</evidence>
<proteinExistence type="predicted"/>
<name>A0ABW9QT32_9ACTN</name>
<dbReference type="InterPro" id="IPR000462">
    <property type="entry name" value="CDP-OH_P_trans"/>
</dbReference>
<accession>A0ABW9QT32</accession>
<comment type="caution">
    <text evidence="1">The sequence shown here is derived from an EMBL/GenBank/DDBJ whole genome shotgun (WGS) entry which is preliminary data.</text>
</comment>
<gene>
    <name evidence="1" type="ORF">GHK86_02180</name>
</gene>
<organism evidence="1 2">
    <name type="scientific">Acidiferrimicrobium australe</name>
    <dbReference type="NCBI Taxonomy" id="2664430"/>
    <lineage>
        <taxon>Bacteria</taxon>
        <taxon>Bacillati</taxon>
        <taxon>Actinomycetota</taxon>
        <taxon>Acidimicrobiia</taxon>
        <taxon>Acidimicrobiales</taxon>
        <taxon>Acidimicrobiaceae</taxon>
        <taxon>Acidiferrimicrobium</taxon>
    </lineage>
</organism>
<dbReference type="InterPro" id="IPR043130">
    <property type="entry name" value="CDP-OH_PTrfase_TM_dom"/>
</dbReference>